<name>A0AAD4JPN6_PERFH</name>
<keyword evidence="6" id="KW-1185">Reference proteome</keyword>
<dbReference type="InterPro" id="IPR008395">
    <property type="entry name" value="Agenet-like_dom"/>
</dbReference>
<gene>
    <name evidence="5" type="ORF">C2S53_016281</name>
</gene>
<dbReference type="SUPFAM" id="SSF158639">
    <property type="entry name" value="ENT-like"/>
    <property type="match status" value="1"/>
</dbReference>
<organism evidence="5 6">
    <name type="scientific">Perilla frutescens var. hirtella</name>
    <name type="common">Perilla citriodora</name>
    <name type="synonym">Perilla setoyensis</name>
    <dbReference type="NCBI Taxonomy" id="608512"/>
    <lineage>
        <taxon>Eukaryota</taxon>
        <taxon>Viridiplantae</taxon>
        <taxon>Streptophyta</taxon>
        <taxon>Embryophyta</taxon>
        <taxon>Tracheophyta</taxon>
        <taxon>Spermatophyta</taxon>
        <taxon>Magnoliopsida</taxon>
        <taxon>eudicotyledons</taxon>
        <taxon>Gunneridae</taxon>
        <taxon>Pentapetalae</taxon>
        <taxon>asterids</taxon>
        <taxon>lamiids</taxon>
        <taxon>Lamiales</taxon>
        <taxon>Lamiaceae</taxon>
        <taxon>Nepetoideae</taxon>
        <taxon>Elsholtzieae</taxon>
        <taxon>Perilla</taxon>
    </lineage>
</organism>
<dbReference type="InterPro" id="IPR014002">
    <property type="entry name" value="Agenet_dom_plant"/>
</dbReference>
<feature type="compositionally biased region" description="Polar residues" evidence="3">
    <location>
        <begin position="217"/>
        <end position="226"/>
    </location>
</feature>
<dbReference type="PANTHER" id="PTHR31917:SF5">
    <property type="entry name" value="OS02G0204500 PROTEIN"/>
    <property type="match status" value="1"/>
</dbReference>
<keyword evidence="2" id="KW-0539">Nucleus</keyword>
<evidence type="ECO:0000259" key="4">
    <source>
        <dbReference type="PROSITE" id="PS51138"/>
    </source>
</evidence>
<dbReference type="Proteomes" id="UP001190926">
    <property type="component" value="Unassembled WGS sequence"/>
</dbReference>
<sequence length="489" mass="54708">MKLKKGDKVEVMNKIEVPVSWRVAEILSGNGHTYRLKYDSGPGMASEHKVETVSRMSVRPCQPLVQVVEDYVAGDIVEVFYEYAWKTAAILKALQGKRETKKSKKIFLQAAAVQKQYLVRLLGCSLELIVDGSNIRRKQTWHDDKWILFEESSRGPEDVTASKPSTSVCHQNVNFKFTLSNARAMKTPQKNCNNVLDEAQFMESHHDSRSLKRASPYGSSINEAHNGHTQKLRLIEKDGMKQRLTTAPVFEKVESVSYRKEILGGKNMRASLKIIPTGYNQMVRAKTNDVPEIRNSRLNSSDSDACSVGSCSVTDWSPNNLDIPSVHLLSRETDTVCSDAESGHGSGFERKSSYLPPEEVVENSIRRLELHAYRRTLEALYACGPLSWEQESMLTNLRIMLHISNDEHLTELKNLISAKTDGQVGGMLHLLPSLKDVDTVCSLSLGTIFLDDTVVYFQTDTTVVLSVDVYNPCADLSDPISNLHGCLAR</sequence>
<proteinExistence type="predicted"/>
<dbReference type="Pfam" id="PF05641">
    <property type="entry name" value="Agenet"/>
    <property type="match status" value="1"/>
</dbReference>
<evidence type="ECO:0000256" key="1">
    <source>
        <dbReference type="ARBA" id="ARBA00004123"/>
    </source>
</evidence>
<dbReference type="PANTHER" id="PTHR31917">
    <property type="entry name" value="AGENET DOMAIN-CONTAINING PROTEIN-RELATED"/>
    <property type="match status" value="1"/>
</dbReference>
<feature type="domain" description="ENT" evidence="4">
    <location>
        <begin position="361"/>
        <end position="447"/>
    </location>
</feature>
<comment type="caution">
    <text evidence="5">The sequence shown here is derived from an EMBL/GenBank/DDBJ whole genome shotgun (WGS) entry which is preliminary data.</text>
</comment>
<feature type="region of interest" description="Disordered" evidence="3">
    <location>
        <begin position="207"/>
        <end position="226"/>
    </location>
</feature>
<dbReference type="InterPro" id="IPR036142">
    <property type="entry name" value="ENT_dom-like_sf"/>
</dbReference>
<evidence type="ECO:0000256" key="2">
    <source>
        <dbReference type="ARBA" id="ARBA00023242"/>
    </source>
</evidence>
<dbReference type="SMART" id="SM01191">
    <property type="entry name" value="ENT"/>
    <property type="match status" value="1"/>
</dbReference>
<dbReference type="AlphaFoldDB" id="A0AAD4JPN6"/>
<dbReference type="Pfam" id="PF03735">
    <property type="entry name" value="ENT"/>
    <property type="match status" value="1"/>
</dbReference>
<comment type="subcellular location">
    <subcellularLocation>
        <location evidence="1">Nucleus</location>
    </subcellularLocation>
</comment>
<dbReference type="GO" id="GO:0005634">
    <property type="term" value="C:nucleus"/>
    <property type="evidence" value="ECO:0007669"/>
    <property type="project" value="UniProtKB-SubCell"/>
</dbReference>
<accession>A0AAD4JPN6</accession>
<dbReference type="InterPro" id="IPR005491">
    <property type="entry name" value="ENT_dom"/>
</dbReference>
<reference evidence="5 6" key="1">
    <citation type="journal article" date="2021" name="Nat. Commun.">
        <title>Incipient diploidization of the medicinal plant Perilla within 10,000 years.</title>
        <authorList>
            <person name="Zhang Y."/>
            <person name="Shen Q."/>
            <person name="Leng L."/>
            <person name="Zhang D."/>
            <person name="Chen S."/>
            <person name="Shi Y."/>
            <person name="Ning Z."/>
            <person name="Chen S."/>
        </authorList>
    </citation>
    <scope>NUCLEOTIDE SEQUENCE [LARGE SCALE GENOMIC DNA]</scope>
    <source>
        <strain evidence="6">cv. PC099</strain>
    </source>
</reference>
<evidence type="ECO:0000313" key="6">
    <source>
        <dbReference type="Proteomes" id="UP001190926"/>
    </source>
</evidence>
<evidence type="ECO:0000313" key="5">
    <source>
        <dbReference type="EMBL" id="KAH6837109.1"/>
    </source>
</evidence>
<dbReference type="PROSITE" id="PS51138">
    <property type="entry name" value="ENT"/>
    <property type="match status" value="1"/>
</dbReference>
<dbReference type="Gene3D" id="1.10.1240.40">
    <property type="entry name" value="ENT domain"/>
    <property type="match status" value="1"/>
</dbReference>
<evidence type="ECO:0000256" key="3">
    <source>
        <dbReference type="SAM" id="MobiDB-lite"/>
    </source>
</evidence>
<protein>
    <recommendedName>
        <fullName evidence="4">ENT domain-containing protein</fullName>
    </recommendedName>
</protein>
<dbReference type="SMART" id="SM00743">
    <property type="entry name" value="Agenet"/>
    <property type="match status" value="2"/>
</dbReference>
<dbReference type="EMBL" id="SDAM02000019">
    <property type="protein sequence ID" value="KAH6837109.1"/>
    <property type="molecule type" value="Genomic_DNA"/>
</dbReference>